<dbReference type="InterPro" id="IPR009061">
    <property type="entry name" value="DNA-bd_dom_put_sf"/>
</dbReference>
<dbReference type="Pfam" id="PF12728">
    <property type="entry name" value="HTH_17"/>
    <property type="match status" value="1"/>
</dbReference>
<sequence>MGETHGIVREFVSFKEAKDITGISDWTWREWADLGKCASVKLGHRVLIPVSEIQRLLSEGLRPAQRQSKASNGGDRCAKQPSL</sequence>
<gene>
    <name evidence="3" type="ORF">SAMN05421819_1209</name>
</gene>
<evidence type="ECO:0000259" key="2">
    <source>
        <dbReference type="Pfam" id="PF12728"/>
    </source>
</evidence>
<dbReference type="InterPro" id="IPR041657">
    <property type="entry name" value="HTH_17"/>
</dbReference>
<organism evidence="3 4">
    <name type="scientific">Bryocella elongata</name>
    <dbReference type="NCBI Taxonomy" id="863522"/>
    <lineage>
        <taxon>Bacteria</taxon>
        <taxon>Pseudomonadati</taxon>
        <taxon>Acidobacteriota</taxon>
        <taxon>Terriglobia</taxon>
        <taxon>Terriglobales</taxon>
        <taxon>Acidobacteriaceae</taxon>
        <taxon>Bryocella</taxon>
    </lineage>
</organism>
<feature type="domain" description="Helix-turn-helix" evidence="2">
    <location>
        <begin position="13"/>
        <end position="59"/>
    </location>
</feature>
<feature type="region of interest" description="Disordered" evidence="1">
    <location>
        <begin position="61"/>
        <end position="83"/>
    </location>
</feature>
<dbReference type="AlphaFoldDB" id="A0A1H5UUX4"/>
<dbReference type="Proteomes" id="UP000236728">
    <property type="component" value="Unassembled WGS sequence"/>
</dbReference>
<name>A0A1H5UUX4_9BACT</name>
<evidence type="ECO:0000313" key="3">
    <source>
        <dbReference type="EMBL" id="SEF78754.1"/>
    </source>
</evidence>
<proteinExistence type="predicted"/>
<protein>
    <submittedName>
        <fullName evidence="3">Helix-turn-helix domain-containing protein</fullName>
    </submittedName>
</protein>
<keyword evidence="4" id="KW-1185">Reference proteome</keyword>
<dbReference type="SUPFAM" id="SSF46955">
    <property type="entry name" value="Putative DNA-binding domain"/>
    <property type="match status" value="1"/>
</dbReference>
<accession>A0A1H5UUX4</accession>
<dbReference type="EMBL" id="FNVA01000001">
    <property type="protein sequence ID" value="SEF78754.1"/>
    <property type="molecule type" value="Genomic_DNA"/>
</dbReference>
<evidence type="ECO:0000256" key="1">
    <source>
        <dbReference type="SAM" id="MobiDB-lite"/>
    </source>
</evidence>
<reference evidence="3 4" key="1">
    <citation type="submission" date="2016-10" db="EMBL/GenBank/DDBJ databases">
        <authorList>
            <person name="de Groot N.N."/>
        </authorList>
    </citation>
    <scope>NUCLEOTIDE SEQUENCE [LARGE SCALE GENOMIC DNA]</scope>
    <source>
        <strain evidence="3 4">DSM 22489</strain>
    </source>
</reference>
<evidence type="ECO:0000313" key="4">
    <source>
        <dbReference type="Proteomes" id="UP000236728"/>
    </source>
</evidence>